<evidence type="ECO:0000313" key="2">
    <source>
        <dbReference type="Proteomes" id="UP000078200"/>
    </source>
</evidence>
<evidence type="ECO:0000313" key="1">
    <source>
        <dbReference type="EnsemblMetazoa" id="GAUT018375-PA"/>
    </source>
</evidence>
<accession>A0A1A9UWS1</accession>
<dbReference type="Proteomes" id="UP000078200">
    <property type="component" value="Unassembled WGS sequence"/>
</dbReference>
<organism evidence="1 2">
    <name type="scientific">Glossina austeni</name>
    <name type="common">Savannah tsetse fly</name>
    <dbReference type="NCBI Taxonomy" id="7395"/>
    <lineage>
        <taxon>Eukaryota</taxon>
        <taxon>Metazoa</taxon>
        <taxon>Ecdysozoa</taxon>
        <taxon>Arthropoda</taxon>
        <taxon>Hexapoda</taxon>
        <taxon>Insecta</taxon>
        <taxon>Pterygota</taxon>
        <taxon>Neoptera</taxon>
        <taxon>Endopterygota</taxon>
        <taxon>Diptera</taxon>
        <taxon>Brachycera</taxon>
        <taxon>Muscomorpha</taxon>
        <taxon>Hippoboscoidea</taxon>
        <taxon>Glossinidae</taxon>
        <taxon>Glossina</taxon>
    </lineage>
</organism>
<sequence>MKTSETDENQYEVIDMVSKICMIMIKDKIVTSPYKKYQIKYKADFNQLKLEVNLNVHCDSTLDRYNLLDKKICYDVTTEVMKLLAFVQIDVRRKCALVTSTFSYVKGTSLLQTTCKG</sequence>
<dbReference type="EnsemblMetazoa" id="GAUT018375-RA">
    <property type="protein sequence ID" value="GAUT018375-PA"/>
    <property type="gene ID" value="GAUT018375"/>
</dbReference>
<reference evidence="1" key="1">
    <citation type="submission" date="2020-05" db="UniProtKB">
        <authorList>
            <consortium name="EnsemblMetazoa"/>
        </authorList>
    </citation>
    <scope>IDENTIFICATION</scope>
    <source>
        <strain evidence="1">TTRI</strain>
    </source>
</reference>
<proteinExistence type="predicted"/>
<dbReference type="VEuPathDB" id="VectorBase:GAUT018375"/>
<protein>
    <submittedName>
        <fullName evidence="1">Uncharacterized protein</fullName>
    </submittedName>
</protein>
<dbReference type="AlphaFoldDB" id="A0A1A9UWS1"/>
<name>A0A1A9UWS1_GLOAU</name>
<keyword evidence="2" id="KW-1185">Reference proteome</keyword>